<dbReference type="EMBL" id="FN648477">
    <property type="protein sequence ID" value="CBJ31902.1"/>
    <property type="molecule type" value="Genomic_DNA"/>
</dbReference>
<accession>D7FVI1</accession>
<evidence type="ECO:0000313" key="3">
    <source>
        <dbReference type="Proteomes" id="UP000002630"/>
    </source>
</evidence>
<evidence type="ECO:0000256" key="1">
    <source>
        <dbReference type="SAM" id="MobiDB-lite"/>
    </source>
</evidence>
<gene>
    <name evidence="2" type="ORF">Esi_0291_0007</name>
</gene>
<feature type="compositionally biased region" description="Basic and acidic residues" evidence="1">
    <location>
        <begin position="169"/>
        <end position="178"/>
    </location>
</feature>
<proteinExistence type="predicted"/>
<keyword evidence="3" id="KW-1185">Reference proteome</keyword>
<name>D7FVI1_ECTSI</name>
<dbReference type="InParanoid" id="D7FVI1"/>
<dbReference type="AlphaFoldDB" id="D7FVI1"/>
<feature type="compositionally biased region" description="Gly residues" evidence="1">
    <location>
        <begin position="59"/>
        <end position="68"/>
    </location>
</feature>
<reference evidence="2 3" key="1">
    <citation type="journal article" date="2010" name="Nature">
        <title>The Ectocarpus genome and the independent evolution of multicellularity in brown algae.</title>
        <authorList>
            <person name="Cock J.M."/>
            <person name="Sterck L."/>
            <person name="Rouze P."/>
            <person name="Scornet D."/>
            <person name="Allen A.E."/>
            <person name="Amoutzias G."/>
            <person name="Anthouard V."/>
            <person name="Artiguenave F."/>
            <person name="Aury J.M."/>
            <person name="Badger J.H."/>
            <person name="Beszteri B."/>
            <person name="Billiau K."/>
            <person name="Bonnet E."/>
            <person name="Bothwell J.H."/>
            <person name="Bowler C."/>
            <person name="Boyen C."/>
            <person name="Brownlee C."/>
            <person name="Carrano C.J."/>
            <person name="Charrier B."/>
            <person name="Cho G.Y."/>
            <person name="Coelho S.M."/>
            <person name="Collen J."/>
            <person name="Corre E."/>
            <person name="Da Silva C."/>
            <person name="Delage L."/>
            <person name="Delaroque N."/>
            <person name="Dittami S.M."/>
            <person name="Doulbeau S."/>
            <person name="Elias M."/>
            <person name="Farnham G."/>
            <person name="Gachon C.M."/>
            <person name="Gschloessl B."/>
            <person name="Heesch S."/>
            <person name="Jabbari K."/>
            <person name="Jubin C."/>
            <person name="Kawai H."/>
            <person name="Kimura K."/>
            <person name="Kloareg B."/>
            <person name="Kupper F.C."/>
            <person name="Lang D."/>
            <person name="Le Bail A."/>
            <person name="Leblanc C."/>
            <person name="Lerouge P."/>
            <person name="Lohr M."/>
            <person name="Lopez P.J."/>
            <person name="Martens C."/>
            <person name="Maumus F."/>
            <person name="Michel G."/>
            <person name="Miranda-Saavedra D."/>
            <person name="Morales J."/>
            <person name="Moreau H."/>
            <person name="Motomura T."/>
            <person name="Nagasato C."/>
            <person name="Napoli C.A."/>
            <person name="Nelson D.R."/>
            <person name="Nyvall-Collen P."/>
            <person name="Peters A.F."/>
            <person name="Pommier C."/>
            <person name="Potin P."/>
            <person name="Poulain J."/>
            <person name="Quesneville H."/>
            <person name="Read B."/>
            <person name="Rensing S.A."/>
            <person name="Ritter A."/>
            <person name="Rousvoal S."/>
            <person name="Samanta M."/>
            <person name="Samson G."/>
            <person name="Schroeder D.C."/>
            <person name="Segurens B."/>
            <person name="Strittmatter M."/>
            <person name="Tonon T."/>
            <person name="Tregear J.W."/>
            <person name="Valentin K."/>
            <person name="von Dassow P."/>
            <person name="Yamagishi T."/>
            <person name="Van de Peer Y."/>
            <person name="Wincker P."/>
        </authorList>
    </citation>
    <scope>NUCLEOTIDE SEQUENCE [LARGE SCALE GENOMIC DNA]</scope>
    <source>
        <strain evidence="3">Ec32 / CCAP1310/4</strain>
    </source>
</reference>
<dbReference type="Proteomes" id="UP000002630">
    <property type="component" value="Linkage Group LG03"/>
</dbReference>
<evidence type="ECO:0000313" key="2">
    <source>
        <dbReference type="EMBL" id="CBJ31902.1"/>
    </source>
</evidence>
<feature type="region of interest" description="Disordered" evidence="1">
    <location>
        <begin position="221"/>
        <end position="243"/>
    </location>
</feature>
<organism evidence="2 3">
    <name type="scientific">Ectocarpus siliculosus</name>
    <name type="common">Brown alga</name>
    <name type="synonym">Conferva siliculosa</name>
    <dbReference type="NCBI Taxonomy" id="2880"/>
    <lineage>
        <taxon>Eukaryota</taxon>
        <taxon>Sar</taxon>
        <taxon>Stramenopiles</taxon>
        <taxon>Ochrophyta</taxon>
        <taxon>PX clade</taxon>
        <taxon>Phaeophyceae</taxon>
        <taxon>Ectocarpales</taxon>
        <taxon>Ectocarpaceae</taxon>
        <taxon>Ectocarpus</taxon>
    </lineage>
</organism>
<feature type="region of interest" description="Disordered" evidence="1">
    <location>
        <begin position="50"/>
        <end position="184"/>
    </location>
</feature>
<sequence>MSREAREFALAGVATSPKAAAFTGADLQAIIDTAQLAAIHSYLEALHPKSDEAPKLEGGDSGTKGFGQGMQRAATDGGSRGSGSSRARASTEALAVDLKPSLEGTAAEERGRIDTGSGAQGADGKIILEDGSGNDTVNGFGHSPENGPGIHPLANVPASGASAGVDLPAPRHRDDRTGGKKRGGVEVSADNVWAAFLSTRPSLSAEDRARYDLAYRKFRGGSRPAEFNPISSVDDGTLRTALK</sequence>
<protein>
    <submittedName>
        <fullName evidence="2">Uncharacterized protein</fullName>
    </submittedName>
</protein>
<feature type="compositionally biased region" description="Low complexity" evidence="1">
    <location>
        <begin position="72"/>
        <end position="91"/>
    </location>
</feature>
<dbReference type="EMBL" id="FN649728">
    <property type="protein sequence ID" value="CBJ31902.1"/>
    <property type="molecule type" value="Genomic_DNA"/>
</dbReference>